<proteinExistence type="predicted"/>
<dbReference type="KEGG" id="pcor:KS4_11050"/>
<protein>
    <submittedName>
        <fullName evidence="2">Uncharacterized protein</fullName>
    </submittedName>
</protein>
<keyword evidence="3" id="KW-1185">Reference proteome</keyword>
<dbReference type="Proteomes" id="UP000317369">
    <property type="component" value="Chromosome"/>
</dbReference>
<evidence type="ECO:0000256" key="1">
    <source>
        <dbReference type="SAM" id="Phobius"/>
    </source>
</evidence>
<keyword evidence="1" id="KW-0472">Membrane</keyword>
<dbReference type="EMBL" id="CP036425">
    <property type="protein sequence ID" value="QDU33064.1"/>
    <property type="molecule type" value="Genomic_DNA"/>
</dbReference>
<sequence>MNQNNDYRNISQLDDATTQRLRKLKNAHSAHPEEQLVSERIINRLQQTSTNAMQDRSFAIYKQLGVAASVVLAAIISLILIFGTTSNTAHAQVVSLQSLHSQLANSNGVLINNVDLLNREIAAQTNRTADENWSPQYVESCCLTNVKGKILAACSYQLGNQVASIVVAEGKDFAIPMGETIILNDITLYKHSLLDSSTLNMVMVNLDNRWLCVMGNASYDELINITAKIKF</sequence>
<dbReference type="AlphaFoldDB" id="A0A517YS68"/>
<reference evidence="2 3" key="1">
    <citation type="submission" date="2019-02" db="EMBL/GenBank/DDBJ databases">
        <title>Deep-cultivation of Planctomycetes and their phenomic and genomic characterization uncovers novel biology.</title>
        <authorList>
            <person name="Wiegand S."/>
            <person name="Jogler M."/>
            <person name="Boedeker C."/>
            <person name="Pinto D."/>
            <person name="Vollmers J."/>
            <person name="Rivas-Marin E."/>
            <person name="Kohn T."/>
            <person name="Peeters S.H."/>
            <person name="Heuer A."/>
            <person name="Rast P."/>
            <person name="Oberbeckmann S."/>
            <person name="Bunk B."/>
            <person name="Jeske O."/>
            <person name="Meyerdierks A."/>
            <person name="Storesund J.E."/>
            <person name="Kallscheuer N."/>
            <person name="Luecker S."/>
            <person name="Lage O.M."/>
            <person name="Pohl T."/>
            <person name="Merkel B.J."/>
            <person name="Hornburger P."/>
            <person name="Mueller R.-W."/>
            <person name="Bruemmer F."/>
            <person name="Labrenz M."/>
            <person name="Spormann A.M."/>
            <person name="Op den Camp H."/>
            <person name="Overmann J."/>
            <person name="Amann R."/>
            <person name="Jetten M.S.M."/>
            <person name="Mascher T."/>
            <person name="Medema M.H."/>
            <person name="Devos D.P."/>
            <person name="Kaster A.-K."/>
            <person name="Ovreas L."/>
            <person name="Rohde M."/>
            <person name="Galperin M.Y."/>
            <person name="Jogler C."/>
        </authorList>
    </citation>
    <scope>NUCLEOTIDE SEQUENCE [LARGE SCALE GENOMIC DNA]</scope>
    <source>
        <strain evidence="2 3">KS4</strain>
    </source>
</reference>
<dbReference type="RefSeq" id="WP_145075585.1">
    <property type="nucleotide sequence ID" value="NZ_CP036425.1"/>
</dbReference>
<keyword evidence="1" id="KW-1133">Transmembrane helix</keyword>
<feature type="transmembrane region" description="Helical" evidence="1">
    <location>
        <begin position="64"/>
        <end position="83"/>
    </location>
</feature>
<organism evidence="2 3">
    <name type="scientific">Poriferisphaera corsica</name>
    <dbReference type="NCBI Taxonomy" id="2528020"/>
    <lineage>
        <taxon>Bacteria</taxon>
        <taxon>Pseudomonadati</taxon>
        <taxon>Planctomycetota</taxon>
        <taxon>Phycisphaerae</taxon>
        <taxon>Phycisphaerales</taxon>
        <taxon>Phycisphaeraceae</taxon>
        <taxon>Poriferisphaera</taxon>
    </lineage>
</organism>
<evidence type="ECO:0000313" key="2">
    <source>
        <dbReference type="EMBL" id="QDU33064.1"/>
    </source>
</evidence>
<keyword evidence="1" id="KW-0812">Transmembrane</keyword>
<name>A0A517YS68_9BACT</name>
<gene>
    <name evidence="2" type="ORF">KS4_11050</name>
</gene>
<evidence type="ECO:0000313" key="3">
    <source>
        <dbReference type="Proteomes" id="UP000317369"/>
    </source>
</evidence>
<accession>A0A517YS68</accession>